<dbReference type="Proteomes" id="UP001480595">
    <property type="component" value="Unassembled WGS sequence"/>
</dbReference>
<feature type="domain" description="Heterokaryon incompatibility" evidence="2">
    <location>
        <begin position="70"/>
        <end position="257"/>
    </location>
</feature>
<gene>
    <name evidence="3" type="ORF">PG994_007595</name>
</gene>
<dbReference type="InterPro" id="IPR052895">
    <property type="entry name" value="HetReg/Transcr_Mod"/>
</dbReference>
<reference evidence="3 4" key="1">
    <citation type="submission" date="2023-01" db="EMBL/GenBank/DDBJ databases">
        <title>Analysis of 21 Apiospora genomes using comparative genomics revels a genus with tremendous synthesis potential of carbohydrate active enzymes and secondary metabolites.</title>
        <authorList>
            <person name="Sorensen T."/>
        </authorList>
    </citation>
    <scope>NUCLEOTIDE SEQUENCE [LARGE SCALE GENOMIC DNA]</scope>
    <source>
        <strain evidence="3 4">CBS 135458</strain>
    </source>
</reference>
<dbReference type="EMBL" id="JAQQWL010000007">
    <property type="protein sequence ID" value="KAK8064957.1"/>
    <property type="molecule type" value="Genomic_DNA"/>
</dbReference>
<sequence length="759" mass="85681">MASNPDQPARPAVDPDDDPEWKVQNDYTFYRPLDYSSKQIRLISIAPGSFDDPLLCTLKRHTRPISEQIFEALSYCWGDLQDTVTITLRHDHSGPSCSHSERQGDDEQTFNITKSLDLALRHLRYQDQERVVWIDALCINQGSIRERNNAIPFMVDVYRCASCVVVFLGEINQEKDFTRIWQIMALLKSTIEKALPGAGMSGPLTLHHDVQGLVDRIKIEPKDGKQGGDNVFRVHLSLAAKDFFEYRWFQRVWVVQEVMNAKRAIVYCGDKRRDWIDILVFFCMAVKNSRSYAGAWSAQRGQQQEEETPSPPHLPLLDILSRSRAFAATDPRDKIFALLSFSEETFNIEALPPRLKPDYAKGSSDVWKDVTRQWIIDHQSLDILGIRHEEVDKNNQIAQDTMYMSGQNEPGLSNAQSRFVIEKPPSEHPSWALWHAEHPVSAKTALFRLDQTLPVCQVPIDTSILDQPLDSSMLTLRGIYIDGIKSVQWPFKRWNFTGDDIRQFNYHTEPPGSLADGVPLAWAVLIGAAQTIGEENPGQVKLKVPAELQIPSYPSGKSLLQAFVETLICRRFKERFKFDGSDESLADLVGPLSNLKLEETENPGNGEATTITSAKGVDEGSDVEALSHFATHWARSEHDPGMEWLPEPAAGVLRKLAKYGNSRKFTEMCEFAEGRCFFQTAKGAFGLCPQESQSGDIVVSLSGGRTPYVLRPSQIEDGTTQKQHWTLMGECYLHDLDIAKMTGAAWEKRPENVQVFDIV</sequence>
<organism evidence="3 4">
    <name type="scientific">Apiospora phragmitis</name>
    <dbReference type="NCBI Taxonomy" id="2905665"/>
    <lineage>
        <taxon>Eukaryota</taxon>
        <taxon>Fungi</taxon>
        <taxon>Dikarya</taxon>
        <taxon>Ascomycota</taxon>
        <taxon>Pezizomycotina</taxon>
        <taxon>Sordariomycetes</taxon>
        <taxon>Xylariomycetidae</taxon>
        <taxon>Amphisphaeriales</taxon>
        <taxon>Apiosporaceae</taxon>
        <taxon>Apiospora</taxon>
    </lineage>
</organism>
<dbReference type="Pfam" id="PF26639">
    <property type="entry name" value="Het-6_barrel"/>
    <property type="match status" value="1"/>
</dbReference>
<dbReference type="PANTHER" id="PTHR24148">
    <property type="entry name" value="ANKYRIN REPEAT DOMAIN-CONTAINING PROTEIN 39 HOMOLOG-RELATED"/>
    <property type="match status" value="1"/>
</dbReference>
<dbReference type="PANTHER" id="PTHR24148:SF73">
    <property type="entry name" value="HET DOMAIN PROTEIN (AFU_ORTHOLOGUE AFUA_8G01020)"/>
    <property type="match status" value="1"/>
</dbReference>
<feature type="region of interest" description="Disordered" evidence="1">
    <location>
        <begin position="1"/>
        <end position="21"/>
    </location>
</feature>
<evidence type="ECO:0000256" key="1">
    <source>
        <dbReference type="SAM" id="MobiDB-lite"/>
    </source>
</evidence>
<evidence type="ECO:0000313" key="4">
    <source>
        <dbReference type="Proteomes" id="UP001480595"/>
    </source>
</evidence>
<evidence type="ECO:0000259" key="2">
    <source>
        <dbReference type="Pfam" id="PF06985"/>
    </source>
</evidence>
<evidence type="ECO:0000313" key="3">
    <source>
        <dbReference type="EMBL" id="KAK8064957.1"/>
    </source>
</evidence>
<keyword evidence="4" id="KW-1185">Reference proteome</keyword>
<comment type="caution">
    <text evidence="3">The sequence shown here is derived from an EMBL/GenBank/DDBJ whole genome shotgun (WGS) entry which is preliminary data.</text>
</comment>
<dbReference type="GeneID" id="92092067"/>
<feature type="compositionally biased region" description="Low complexity" evidence="1">
    <location>
        <begin position="1"/>
        <end position="12"/>
    </location>
</feature>
<dbReference type="RefSeq" id="XP_066715946.1">
    <property type="nucleotide sequence ID" value="XM_066859004.1"/>
</dbReference>
<dbReference type="InterPro" id="IPR010730">
    <property type="entry name" value="HET"/>
</dbReference>
<accession>A0ABR1V1Z5</accession>
<proteinExistence type="predicted"/>
<name>A0ABR1V1Z5_9PEZI</name>
<protein>
    <recommendedName>
        <fullName evidence="2">Heterokaryon incompatibility domain-containing protein</fullName>
    </recommendedName>
</protein>
<dbReference type="Pfam" id="PF06985">
    <property type="entry name" value="HET"/>
    <property type="match status" value="1"/>
</dbReference>